<protein>
    <recommendedName>
        <fullName evidence="2">DUF7999 domain-containing protein</fullName>
    </recommendedName>
</protein>
<evidence type="ECO:0000259" key="2">
    <source>
        <dbReference type="Pfam" id="PF26006"/>
    </source>
</evidence>
<dbReference type="Proteomes" id="UP000198531">
    <property type="component" value="Unassembled WGS sequence"/>
</dbReference>
<dbReference type="OrthoDB" id="340706at2157"/>
<evidence type="ECO:0000313" key="4">
    <source>
        <dbReference type="Proteomes" id="UP000198531"/>
    </source>
</evidence>
<keyword evidence="4" id="KW-1185">Reference proteome</keyword>
<evidence type="ECO:0000313" key="3">
    <source>
        <dbReference type="EMBL" id="SFR71977.1"/>
    </source>
</evidence>
<dbReference type="AlphaFoldDB" id="A0A1I6IZ36"/>
<dbReference type="EMBL" id="FOYT01000005">
    <property type="protein sequence ID" value="SFR71977.1"/>
    <property type="molecule type" value="Genomic_DNA"/>
</dbReference>
<dbReference type="RefSeq" id="WP_089810799.1">
    <property type="nucleotide sequence ID" value="NZ_FOYT01000005.1"/>
</dbReference>
<reference evidence="4" key="1">
    <citation type="submission" date="2016-10" db="EMBL/GenBank/DDBJ databases">
        <authorList>
            <person name="Varghese N."/>
            <person name="Submissions S."/>
        </authorList>
    </citation>
    <scope>NUCLEOTIDE SEQUENCE [LARGE SCALE GENOMIC DNA]</scope>
    <source>
        <strain evidence="4">CGMCC 1.7736</strain>
    </source>
</reference>
<name>A0A1I6IZ36_9EURY</name>
<feature type="compositionally biased region" description="Basic and acidic residues" evidence="1">
    <location>
        <begin position="93"/>
        <end position="118"/>
    </location>
</feature>
<sequence length="118" mass="12928">MRPPATNPTQTETTTVHIEWPMNDHGAMTVRVEGSNEVRQLVEFADGNVEGTMAKLPAGASLPVRMESLGTRGNAWRVTGLVGRTPQSITDTSGRDDPTHRGHRSDKEYGEAKERAEM</sequence>
<gene>
    <name evidence="3" type="ORF">SAMN04487947_3905</name>
</gene>
<feature type="region of interest" description="Disordered" evidence="1">
    <location>
        <begin position="80"/>
        <end position="118"/>
    </location>
</feature>
<organism evidence="3 4">
    <name type="scientific">Halogeometricum rufum</name>
    <dbReference type="NCBI Taxonomy" id="553469"/>
    <lineage>
        <taxon>Archaea</taxon>
        <taxon>Methanobacteriati</taxon>
        <taxon>Methanobacteriota</taxon>
        <taxon>Stenosarchaea group</taxon>
        <taxon>Halobacteria</taxon>
        <taxon>Halobacteriales</taxon>
        <taxon>Haloferacaceae</taxon>
        <taxon>Halogeometricum</taxon>
    </lineage>
</organism>
<proteinExistence type="predicted"/>
<dbReference type="Pfam" id="PF26006">
    <property type="entry name" value="DUF7999"/>
    <property type="match status" value="1"/>
</dbReference>
<evidence type="ECO:0000256" key="1">
    <source>
        <dbReference type="SAM" id="MobiDB-lite"/>
    </source>
</evidence>
<dbReference type="InterPro" id="IPR058312">
    <property type="entry name" value="DUF7999"/>
</dbReference>
<feature type="domain" description="DUF7999" evidence="2">
    <location>
        <begin position="8"/>
        <end position="84"/>
    </location>
</feature>
<accession>A0A1I6IZ36</accession>